<keyword evidence="2" id="KW-1185">Reference proteome</keyword>
<accession>A0ACB8ZZY5</accession>
<name>A0ACB8ZZY5_ARCLA</name>
<dbReference type="EMBL" id="CM042055">
    <property type="protein sequence ID" value="KAI3702866.1"/>
    <property type="molecule type" value="Genomic_DNA"/>
</dbReference>
<evidence type="ECO:0000313" key="2">
    <source>
        <dbReference type="Proteomes" id="UP001055879"/>
    </source>
</evidence>
<reference evidence="2" key="1">
    <citation type="journal article" date="2022" name="Mol. Ecol. Resour.">
        <title>The genomes of chicory, endive, great burdock and yacon provide insights into Asteraceae palaeo-polyploidization history and plant inulin production.</title>
        <authorList>
            <person name="Fan W."/>
            <person name="Wang S."/>
            <person name="Wang H."/>
            <person name="Wang A."/>
            <person name="Jiang F."/>
            <person name="Liu H."/>
            <person name="Zhao H."/>
            <person name="Xu D."/>
            <person name="Zhang Y."/>
        </authorList>
    </citation>
    <scope>NUCLEOTIDE SEQUENCE [LARGE SCALE GENOMIC DNA]</scope>
    <source>
        <strain evidence="2">cv. Niubang</strain>
    </source>
</reference>
<sequence>MHSRLNMASPKGVSVGFLFLILTLSYGPGSGTARKLGSEDMLMDYNELERRLGEESVPAASELMSPTLASTDDELLIFGSIGVPAPPKDASLDGESTSFGDNQAACGHPSCGAQITGPNCQYNCPSCGGCGQSYPQPQPAYPQPQPPYPQPQPAYPQPQPPYPQPQPVYPQPQPAYPQPQPAYPQPQPAYPQPQPPYPQPQPAYPQPQPAQPTPECQPAYPPQPEPNYPPQPEPNYPPWPEPTYPPWPEPAYPPQPEPACQFKPFCNPPITGPRPTSQSSGSPTNKPNSLQEESISSPRGGLITQSPMTTEDQSNHGLRIEIHDTSDSGSMTEPLGGDIPSPTSS</sequence>
<comment type="caution">
    <text evidence="1">The sequence shown here is derived from an EMBL/GenBank/DDBJ whole genome shotgun (WGS) entry which is preliminary data.</text>
</comment>
<proteinExistence type="predicted"/>
<gene>
    <name evidence="1" type="ORF">L6452_28619</name>
</gene>
<protein>
    <submittedName>
        <fullName evidence="1">Uncharacterized protein</fullName>
    </submittedName>
</protein>
<evidence type="ECO:0000313" key="1">
    <source>
        <dbReference type="EMBL" id="KAI3702866.1"/>
    </source>
</evidence>
<organism evidence="1 2">
    <name type="scientific">Arctium lappa</name>
    <name type="common">Greater burdock</name>
    <name type="synonym">Lappa major</name>
    <dbReference type="NCBI Taxonomy" id="4217"/>
    <lineage>
        <taxon>Eukaryota</taxon>
        <taxon>Viridiplantae</taxon>
        <taxon>Streptophyta</taxon>
        <taxon>Embryophyta</taxon>
        <taxon>Tracheophyta</taxon>
        <taxon>Spermatophyta</taxon>
        <taxon>Magnoliopsida</taxon>
        <taxon>eudicotyledons</taxon>
        <taxon>Gunneridae</taxon>
        <taxon>Pentapetalae</taxon>
        <taxon>asterids</taxon>
        <taxon>campanulids</taxon>
        <taxon>Asterales</taxon>
        <taxon>Asteraceae</taxon>
        <taxon>Carduoideae</taxon>
        <taxon>Cardueae</taxon>
        <taxon>Arctiinae</taxon>
        <taxon>Arctium</taxon>
    </lineage>
</organism>
<reference evidence="1 2" key="2">
    <citation type="journal article" date="2022" name="Mol. Ecol. Resour.">
        <title>The genomes of chicory, endive, great burdock and yacon provide insights into Asteraceae paleo-polyploidization history and plant inulin production.</title>
        <authorList>
            <person name="Fan W."/>
            <person name="Wang S."/>
            <person name="Wang H."/>
            <person name="Wang A."/>
            <person name="Jiang F."/>
            <person name="Liu H."/>
            <person name="Zhao H."/>
            <person name="Xu D."/>
            <person name="Zhang Y."/>
        </authorList>
    </citation>
    <scope>NUCLEOTIDE SEQUENCE [LARGE SCALE GENOMIC DNA]</scope>
    <source>
        <strain evidence="2">cv. Niubang</strain>
    </source>
</reference>
<dbReference type="Proteomes" id="UP001055879">
    <property type="component" value="Linkage Group LG09"/>
</dbReference>